<dbReference type="SUPFAM" id="SSF51905">
    <property type="entry name" value="FAD/NAD(P)-binding domain"/>
    <property type="match status" value="1"/>
</dbReference>
<evidence type="ECO:0000256" key="5">
    <source>
        <dbReference type="ARBA" id="ARBA00023033"/>
    </source>
</evidence>
<dbReference type="GO" id="GO:0004497">
    <property type="term" value="F:monooxygenase activity"/>
    <property type="evidence" value="ECO:0007669"/>
    <property type="project" value="UniProtKB-KW"/>
</dbReference>
<evidence type="ECO:0000313" key="7">
    <source>
        <dbReference type="EMBL" id="KIW19387.1"/>
    </source>
</evidence>
<keyword evidence="8" id="KW-1185">Reference proteome</keyword>
<dbReference type="OrthoDB" id="1878542at2759"/>
<proteinExistence type="inferred from homology"/>
<keyword evidence="5" id="KW-0503">Monooxygenase</keyword>
<evidence type="ECO:0000256" key="2">
    <source>
        <dbReference type="ARBA" id="ARBA00022630"/>
    </source>
</evidence>
<dbReference type="FunFam" id="3.50.50.60:FF:000115">
    <property type="entry name" value="Salicylate hydroxylase, putative"/>
    <property type="match status" value="1"/>
</dbReference>
<evidence type="ECO:0000259" key="6">
    <source>
        <dbReference type="Pfam" id="PF01494"/>
    </source>
</evidence>
<dbReference type="InterPro" id="IPR036188">
    <property type="entry name" value="FAD/NAD-bd_sf"/>
</dbReference>
<dbReference type="VEuPathDB" id="FungiDB:PV08_03682"/>
<dbReference type="PANTHER" id="PTHR13789:SF311">
    <property type="entry name" value="HYDROXYLASE, PUTATIVE (AFU_ORTHOLOGUE AFUA_5G10180)-RELATED"/>
    <property type="match status" value="1"/>
</dbReference>
<dbReference type="Proteomes" id="UP000053328">
    <property type="component" value="Unassembled WGS sequence"/>
</dbReference>
<evidence type="ECO:0000256" key="4">
    <source>
        <dbReference type="ARBA" id="ARBA00023002"/>
    </source>
</evidence>
<reference evidence="7 8" key="1">
    <citation type="submission" date="2015-01" db="EMBL/GenBank/DDBJ databases">
        <title>The Genome Sequence of Exophiala spinifera CBS89968.</title>
        <authorList>
            <consortium name="The Broad Institute Genomics Platform"/>
            <person name="Cuomo C."/>
            <person name="de Hoog S."/>
            <person name="Gorbushina A."/>
            <person name="Stielow B."/>
            <person name="Teixiera M."/>
            <person name="Abouelleil A."/>
            <person name="Chapman S.B."/>
            <person name="Priest M."/>
            <person name="Young S.K."/>
            <person name="Wortman J."/>
            <person name="Nusbaum C."/>
            <person name="Birren B."/>
        </authorList>
    </citation>
    <scope>NUCLEOTIDE SEQUENCE [LARGE SCALE GENOMIC DNA]</scope>
    <source>
        <strain evidence="7 8">CBS 89968</strain>
    </source>
</reference>
<dbReference type="Pfam" id="PF01494">
    <property type="entry name" value="FAD_binding_3"/>
    <property type="match status" value="1"/>
</dbReference>
<keyword evidence="3" id="KW-0274">FAD</keyword>
<organism evidence="7 8">
    <name type="scientific">Exophiala spinifera</name>
    <dbReference type="NCBI Taxonomy" id="91928"/>
    <lineage>
        <taxon>Eukaryota</taxon>
        <taxon>Fungi</taxon>
        <taxon>Dikarya</taxon>
        <taxon>Ascomycota</taxon>
        <taxon>Pezizomycotina</taxon>
        <taxon>Eurotiomycetes</taxon>
        <taxon>Chaetothyriomycetidae</taxon>
        <taxon>Chaetothyriales</taxon>
        <taxon>Herpotrichiellaceae</taxon>
        <taxon>Exophiala</taxon>
    </lineage>
</organism>
<evidence type="ECO:0000256" key="1">
    <source>
        <dbReference type="ARBA" id="ARBA00007992"/>
    </source>
</evidence>
<dbReference type="EMBL" id="KN847493">
    <property type="protein sequence ID" value="KIW19387.1"/>
    <property type="molecule type" value="Genomic_DNA"/>
</dbReference>
<evidence type="ECO:0000256" key="3">
    <source>
        <dbReference type="ARBA" id="ARBA00022827"/>
    </source>
</evidence>
<accession>A0A0D2A3B4</accession>
<evidence type="ECO:0000313" key="8">
    <source>
        <dbReference type="Proteomes" id="UP000053328"/>
    </source>
</evidence>
<dbReference type="InterPro" id="IPR002938">
    <property type="entry name" value="FAD-bd"/>
</dbReference>
<dbReference type="GeneID" id="27330765"/>
<keyword evidence="4" id="KW-0560">Oxidoreductase</keyword>
<dbReference type="STRING" id="91928.A0A0D2A3B4"/>
<dbReference type="PRINTS" id="PR00420">
    <property type="entry name" value="RNGMNOXGNASE"/>
</dbReference>
<gene>
    <name evidence="7" type="ORF">PV08_03682</name>
</gene>
<dbReference type="PANTHER" id="PTHR13789">
    <property type="entry name" value="MONOOXYGENASE"/>
    <property type="match status" value="1"/>
</dbReference>
<dbReference type="HOGENOM" id="CLU_009665_19_3_1"/>
<dbReference type="Gene3D" id="3.50.50.60">
    <property type="entry name" value="FAD/NAD(P)-binding domain"/>
    <property type="match status" value="1"/>
</dbReference>
<name>A0A0D2A3B4_9EURO</name>
<dbReference type="RefSeq" id="XP_016239603.1">
    <property type="nucleotide sequence ID" value="XM_016378033.1"/>
</dbReference>
<sequence>MSSQNLHVCIIGAGIGGLVCAIACRQQGLSVEIFEQAPEILPIGAGIQVPPNATRALDRLGLMPAMKTAGNEVKAIIMRRYQDGAVLNRRELKHDSPWILIHRADYLDVLMNRLKELGVPIHLDSKVENVDFEAGKLYLANGKVATGDVIIGADGLWSATRSKMLGHVSEPYETGDLAYRATFTRKQLEDLNDPRVVSLCSSMESNVWFGPEKHSVLYPVKNGTQFNMVLVRPDNLAKGKRTEKGDIDEMRDTFVGWDDVLTKIISCISSCLKWKLMHHDELESWTKGTVALLGDACHPTLPYQAQGAAMAAEDGTVLGLLLGKLNSSLRNNIIRRDKQRSSIIEILGLYEQCQKRRTTTNVLGAIGNQHFYHMPDGPAQQARDEELKRHTYTNEKSRHTWCDMNYVTELLDYDVWAGAENIYEKWEKGYTQNGEISSVL</sequence>
<protein>
    <recommendedName>
        <fullName evidence="6">FAD-binding domain-containing protein</fullName>
    </recommendedName>
</protein>
<keyword evidence="2" id="KW-0285">Flavoprotein</keyword>
<dbReference type="GO" id="GO:0071949">
    <property type="term" value="F:FAD binding"/>
    <property type="evidence" value="ECO:0007669"/>
    <property type="project" value="InterPro"/>
</dbReference>
<dbReference type="AlphaFoldDB" id="A0A0D2A3B4"/>
<comment type="similarity">
    <text evidence="1">Belongs to the paxM FAD-dependent monooxygenase family.</text>
</comment>
<feature type="domain" description="FAD-binding" evidence="6">
    <location>
        <begin position="7"/>
        <end position="323"/>
    </location>
</feature>
<dbReference type="SUPFAM" id="SSF54373">
    <property type="entry name" value="FAD-linked reductases, C-terminal domain"/>
    <property type="match status" value="1"/>
</dbReference>
<dbReference type="InterPro" id="IPR050493">
    <property type="entry name" value="FAD-dep_Monooxygenase_BioMet"/>
</dbReference>